<organism evidence="2 3">
    <name type="scientific">Solidesulfovibrio carbinolicus</name>
    <dbReference type="NCBI Taxonomy" id="296842"/>
    <lineage>
        <taxon>Bacteria</taxon>
        <taxon>Pseudomonadati</taxon>
        <taxon>Thermodesulfobacteriota</taxon>
        <taxon>Desulfovibrionia</taxon>
        <taxon>Desulfovibrionales</taxon>
        <taxon>Desulfovibrionaceae</taxon>
        <taxon>Solidesulfovibrio</taxon>
    </lineage>
</organism>
<gene>
    <name evidence="2" type="ORF">C3Y92_04920</name>
</gene>
<feature type="compositionally biased region" description="Basic residues" evidence="1">
    <location>
        <begin position="1"/>
        <end position="11"/>
    </location>
</feature>
<protein>
    <submittedName>
        <fullName evidence="2">Uncharacterized protein</fullName>
    </submittedName>
</protein>
<dbReference type="AlphaFoldDB" id="A0A4P6HZ22"/>
<evidence type="ECO:0000256" key="1">
    <source>
        <dbReference type="SAM" id="MobiDB-lite"/>
    </source>
</evidence>
<sequence>MNAATKHHRARGGAIGHQEDPAERARRIADLKRRVASGTYLIQRYEIIEGLLDALATETD</sequence>
<evidence type="ECO:0000313" key="3">
    <source>
        <dbReference type="Proteomes" id="UP000293296"/>
    </source>
</evidence>
<dbReference type="RefSeq" id="WP_129350072.1">
    <property type="nucleotide sequence ID" value="NZ_CP026538.1"/>
</dbReference>
<dbReference type="KEGG" id="dcb:C3Y92_04920"/>
<proteinExistence type="predicted"/>
<evidence type="ECO:0000313" key="2">
    <source>
        <dbReference type="EMBL" id="QAZ66619.1"/>
    </source>
</evidence>
<dbReference type="EMBL" id="CP026538">
    <property type="protein sequence ID" value="QAZ66619.1"/>
    <property type="molecule type" value="Genomic_DNA"/>
</dbReference>
<feature type="region of interest" description="Disordered" evidence="1">
    <location>
        <begin position="1"/>
        <end position="23"/>
    </location>
</feature>
<keyword evidence="3" id="KW-1185">Reference proteome</keyword>
<name>A0A4P6HZ22_9BACT</name>
<reference evidence="2 3" key="1">
    <citation type="submission" date="2018-02" db="EMBL/GenBank/DDBJ databases">
        <title>Genome sequence of Desulfovibrio carbinolicus DSM 3852.</title>
        <authorList>
            <person name="Wilbanks E."/>
            <person name="Skennerton C.T."/>
            <person name="Orphan V.J."/>
        </authorList>
    </citation>
    <scope>NUCLEOTIDE SEQUENCE [LARGE SCALE GENOMIC DNA]</scope>
    <source>
        <strain evidence="2 3">DSM 3852</strain>
    </source>
</reference>
<dbReference type="OrthoDB" id="5459837at2"/>
<accession>A0A4P6HZ22</accession>
<dbReference type="Proteomes" id="UP000293296">
    <property type="component" value="Chromosome"/>
</dbReference>